<dbReference type="AlphaFoldDB" id="A0A4R0RL03"/>
<sequence>MGNKADLRRQFQLEIREAAKRSQWVLGASKIDVLRSGEAPLPPVEDDPRATLRVLRSEADRTPALSRLYRRDNLRLKPQTVITRLTRPCKPEVKEAYRFRAYDTWIPKRPGGEPILAKLKRARNREMRKIERQAAWASEAANAATIRVPTTLDELRARADNDAELEKAKDTVKAMFERPQDYPTRTTTAKYVGEDGKPLLIYLSKHQETSKEGELLWKKRAPGQVRRKPVMKNDGIAVSASVMPRQVASDKVLQQRYLDRFMLDVQKLANFKQRPIGVGKEVDRHPATTEEEVYHVYRMKGEKKVWEEFSLWIDMKLVFSGIKTRLRPSVDLLGKDDEEFFTIAEYLAGDDPIQFYLEEVLKKQMPDEFAALQETGRKARWIRERLLERRVAAGEKWAKMEGCSPYISEGIFMNRVTLYKLQTSLHRDKKDYLCVIFCAGEFIGGEGLFPDLGVKLKYRPGDVIIFYSDALYHAVAPWVATIGQSVNGIAPGRNSRVFNTHVDTMETLSRPYPDEWICKGRPTSKEDMKLGAHAAVILQQMRERKSNPERFIEIEGACGDDVLWADDELMQTLENMTLE</sequence>
<proteinExistence type="predicted"/>
<dbReference type="Proteomes" id="UP000292702">
    <property type="component" value="Unassembled WGS sequence"/>
</dbReference>
<name>A0A4R0RL03_9APHY</name>
<evidence type="ECO:0000313" key="2">
    <source>
        <dbReference type="Proteomes" id="UP000292702"/>
    </source>
</evidence>
<gene>
    <name evidence="1" type="ORF">EIP91_002208</name>
</gene>
<accession>A0A4R0RL03</accession>
<dbReference type="EMBL" id="RWJN01000164">
    <property type="protein sequence ID" value="TCD65769.1"/>
    <property type="molecule type" value="Genomic_DNA"/>
</dbReference>
<dbReference type="OrthoDB" id="2800954at2759"/>
<comment type="caution">
    <text evidence="1">The sequence shown here is derived from an EMBL/GenBank/DDBJ whole genome shotgun (WGS) entry which is preliminary data.</text>
</comment>
<dbReference type="Gene3D" id="3.60.130.30">
    <property type="match status" value="1"/>
</dbReference>
<organism evidence="1 2">
    <name type="scientific">Steccherinum ochraceum</name>
    <dbReference type="NCBI Taxonomy" id="92696"/>
    <lineage>
        <taxon>Eukaryota</taxon>
        <taxon>Fungi</taxon>
        <taxon>Dikarya</taxon>
        <taxon>Basidiomycota</taxon>
        <taxon>Agaricomycotina</taxon>
        <taxon>Agaricomycetes</taxon>
        <taxon>Polyporales</taxon>
        <taxon>Steccherinaceae</taxon>
        <taxon>Steccherinum</taxon>
    </lineage>
</organism>
<evidence type="ECO:0000313" key="1">
    <source>
        <dbReference type="EMBL" id="TCD65769.1"/>
    </source>
</evidence>
<reference evidence="1 2" key="1">
    <citation type="submission" date="2018-11" db="EMBL/GenBank/DDBJ databases">
        <title>Genome assembly of Steccherinum ochraceum LE-BIN_3174, the white-rot fungus of the Steccherinaceae family (The Residual Polyporoid clade, Polyporales, Basidiomycota).</title>
        <authorList>
            <person name="Fedorova T.V."/>
            <person name="Glazunova O.A."/>
            <person name="Landesman E.O."/>
            <person name="Moiseenko K.V."/>
            <person name="Psurtseva N.V."/>
            <person name="Savinova O.S."/>
            <person name="Shakhova N.V."/>
            <person name="Tyazhelova T.V."/>
            <person name="Vasina D.V."/>
        </authorList>
    </citation>
    <scope>NUCLEOTIDE SEQUENCE [LARGE SCALE GENOMIC DNA]</scope>
    <source>
        <strain evidence="1 2">LE-BIN_3174</strain>
    </source>
</reference>
<keyword evidence="2" id="KW-1185">Reference proteome</keyword>
<protein>
    <submittedName>
        <fullName evidence="1">Uncharacterized protein</fullName>
    </submittedName>
</protein>